<accession>A0ABS2CUS5</accession>
<evidence type="ECO:0000313" key="1">
    <source>
        <dbReference type="EMBL" id="MBM6498725.1"/>
    </source>
</evidence>
<keyword evidence="2" id="KW-1185">Reference proteome</keyword>
<dbReference type="SUPFAM" id="SSF69322">
    <property type="entry name" value="Tricorn protease domain 2"/>
    <property type="match status" value="1"/>
</dbReference>
<sequence>MKKKIQYLFIFLVLLQSCSNKKKYEYNLISSKVIQLPKEDYFLISSSCIEYNENKYGDFLYYLTNNVTTNSNEIIVFDLNNRKIQKKIIFDVKNGFTSTIHGFSILDNKTFICSNINENIFYLTDFNGKIIKKIPYDYIDKKTGQEIFKLFSRNEKPIKKINNKLYFSPTLYTSLTEKEKELSLLFSFDLTKDKLVNLNLMFPKNYVNSDFFDPNYSYCFANEKIVFSFNNSNKIIVYDTKNQKSKELNVQSDNLRSFHKKTSVQEIKMKDALYNTVTYSSFTEIIYDKYRNVYYRFFYPGIEIDKTDDNLASKANHFEKMSILILDEKLNKIGETFFDNKLRFYSNFITKEGLFVCSNLPQEKSENIKYTLLELKKNQ</sequence>
<protein>
    <submittedName>
        <fullName evidence="1">DUF4221 family protein</fullName>
    </submittedName>
</protein>
<gene>
    <name evidence="1" type="ORF">H9X54_005340</name>
</gene>
<dbReference type="InterPro" id="IPR025316">
    <property type="entry name" value="DUF4221"/>
</dbReference>
<reference evidence="1 2" key="1">
    <citation type="submission" date="2021-02" db="EMBL/GenBank/DDBJ databases">
        <authorList>
            <person name="Jung H.S."/>
            <person name="Chun B.H."/>
            <person name="Jeon C.O."/>
        </authorList>
    </citation>
    <scope>NUCLEOTIDE SEQUENCE [LARGE SCALE GENOMIC DNA]</scope>
    <source>
        <strain evidence="1 2">LMG 25203</strain>
    </source>
</reference>
<name>A0ABS2CUS5_9FLAO</name>
<organism evidence="1 2">
    <name type="scientific">Flavobacterium macrobrachii</name>
    <dbReference type="NCBI Taxonomy" id="591204"/>
    <lineage>
        <taxon>Bacteria</taxon>
        <taxon>Pseudomonadati</taxon>
        <taxon>Bacteroidota</taxon>
        <taxon>Flavobacteriia</taxon>
        <taxon>Flavobacteriales</taxon>
        <taxon>Flavobacteriaceae</taxon>
        <taxon>Flavobacterium</taxon>
    </lineage>
</organism>
<dbReference type="EMBL" id="JACSOD020000450">
    <property type="protein sequence ID" value="MBM6498725.1"/>
    <property type="molecule type" value="Genomic_DNA"/>
</dbReference>
<dbReference type="RefSeq" id="WP_187658249.1">
    <property type="nucleotide sequence ID" value="NZ_JACSOD020000450.1"/>
</dbReference>
<dbReference type="Pfam" id="PF13970">
    <property type="entry name" value="DUF4221"/>
    <property type="match status" value="1"/>
</dbReference>
<proteinExistence type="predicted"/>
<comment type="caution">
    <text evidence="1">The sequence shown here is derived from an EMBL/GenBank/DDBJ whole genome shotgun (WGS) entry which is preliminary data.</text>
</comment>
<evidence type="ECO:0000313" key="2">
    <source>
        <dbReference type="Proteomes" id="UP000759529"/>
    </source>
</evidence>
<dbReference type="Proteomes" id="UP000759529">
    <property type="component" value="Unassembled WGS sequence"/>
</dbReference>
<dbReference type="PROSITE" id="PS51257">
    <property type="entry name" value="PROKAR_LIPOPROTEIN"/>
    <property type="match status" value="1"/>
</dbReference>